<dbReference type="RefSeq" id="WP_184096934.1">
    <property type="nucleotide sequence ID" value="NZ_JACHHN010000001.1"/>
</dbReference>
<dbReference type="Proteomes" id="UP000543030">
    <property type="component" value="Unassembled WGS sequence"/>
</dbReference>
<keyword evidence="1" id="KW-0732">Signal</keyword>
<dbReference type="EMBL" id="JACHHN010000001">
    <property type="protein sequence ID" value="MBB5189652.1"/>
    <property type="molecule type" value="Genomic_DNA"/>
</dbReference>
<keyword evidence="3" id="KW-1185">Reference proteome</keyword>
<comment type="caution">
    <text evidence="2">The sequence shown here is derived from an EMBL/GenBank/DDBJ whole genome shotgun (WGS) entry which is preliminary data.</text>
</comment>
<evidence type="ECO:0000256" key="1">
    <source>
        <dbReference type="SAM" id="SignalP"/>
    </source>
</evidence>
<evidence type="ECO:0008006" key="4">
    <source>
        <dbReference type="Google" id="ProtNLM"/>
    </source>
</evidence>
<feature type="signal peptide" evidence="1">
    <location>
        <begin position="1"/>
        <end position="24"/>
    </location>
</feature>
<name>A0A840RBE2_9NEIS</name>
<protein>
    <recommendedName>
        <fullName evidence="4">DUF4382 domain-containing protein</fullName>
    </recommendedName>
</protein>
<dbReference type="PROSITE" id="PS51257">
    <property type="entry name" value="PROKAR_LIPOPROTEIN"/>
    <property type="match status" value="1"/>
</dbReference>
<dbReference type="AlphaFoldDB" id="A0A840RBE2"/>
<accession>A0A840RBE2</accession>
<sequence length="199" mass="21770">MSRGPAMFKRLLLLCCLGLLSACAARPQLATNGVMVPPAGQAYGILAVTFNSLDHDTTVTSVVVEGPWGRQEFFANNNNYIRDAGDIPDTTGQLHLLTLVPGHYTMTDTWTRWGNPGMDMSRRIGRLPLNQGFDVKAGDVVYLGEVHVDVNFQPTATLKDAHNRDFNHIKTMWGVPDTSNIQIRLPQPAAATQTAQPAQ</sequence>
<gene>
    <name evidence="2" type="ORF">HNQ50_000362</name>
</gene>
<evidence type="ECO:0000313" key="2">
    <source>
        <dbReference type="EMBL" id="MBB5189652.1"/>
    </source>
</evidence>
<evidence type="ECO:0000313" key="3">
    <source>
        <dbReference type="Proteomes" id="UP000543030"/>
    </source>
</evidence>
<organism evidence="2 3">
    <name type="scientific">Silvimonas terrae</name>
    <dbReference type="NCBI Taxonomy" id="300266"/>
    <lineage>
        <taxon>Bacteria</taxon>
        <taxon>Pseudomonadati</taxon>
        <taxon>Pseudomonadota</taxon>
        <taxon>Betaproteobacteria</taxon>
        <taxon>Neisseriales</taxon>
        <taxon>Chitinibacteraceae</taxon>
        <taxon>Silvimonas</taxon>
    </lineage>
</organism>
<reference evidence="2 3" key="1">
    <citation type="submission" date="2020-08" db="EMBL/GenBank/DDBJ databases">
        <title>Genomic Encyclopedia of Type Strains, Phase IV (KMG-IV): sequencing the most valuable type-strain genomes for metagenomic binning, comparative biology and taxonomic classification.</title>
        <authorList>
            <person name="Goeker M."/>
        </authorList>
    </citation>
    <scope>NUCLEOTIDE SEQUENCE [LARGE SCALE GENOMIC DNA]</scope>
    <source>
        <strain evidence="2 3">DSM 18233</strain>
    </source>
</reference>
<proteinExistence type="predicted"/>
<feature type="chain" id="PRO_5032415729" description="DUF4382 domain-containing protein" evidence="1">
    <location>
        <begin position="25"/>
        <end position="199"/>
    </location>
</feature>